<evidence type="ECO:0000313" key="3">
    <source>
        <dbReference type="Proteomes" id="UP001151081"/>
    </source>
</evidence>
<protein>
    <recommendedName>
        <fullName evidence="4">Lipoprotein</fullName>
    </recommendedName>
</protein>
<feature type="region of interest" description="Disordered" evidence="1">
    <location>
        <begin position="74"/>
        <end position="93"/>
    </location>
</feature>
<gene>
    <name evidence="2" type="ORF">KEG57_50210</name>
</gene>
<dbReference type="Proteomes" id="UP001151081">
    <property type="component" value="Unassembled WGS sequence"/>
</dbReference>
<accession>A0A9X3XIK4</accession>
<sequence length="255" mass="28116">MPEFRRINAPACSKWLGLLAWLAGCAPSAPPPPTFPNTAGEALLYDFTADDALSWKEPPRAEFDELVKRFPHPHAAKGSRCGPDSPSTPPEQQAKGILLPHITTVRGAFTRPRSTQSAYLIEYCSTGNGQPHTVRLLVLQDDTVELDLELAGDLHIGEVKRAVDVDGDGRDEVLLTSSTYRPREGQMVTGAVLYRLGPGAPGVIGKWTAIEHCYIGHDDMLAHRIYYRMRRGVLAFRDETIQKHCYYPPAPPPPP</sequence>
<reference evidence="2 3" key="1">
    <citation type="submission" date="2021-04" db="EMBL/GenBank/DDBJ databases">
        <title>Genome analysis of Polyangium sp.</title>
        <authorList>
            <person name="Li Y."/>
            <person name="Wang J."/>
        </authorList>
    </citation>
    <scope>NUCLEOTIDE SEQUENCE [LARGE SCALE GENOMIC DNA]</scope>
    <source>
        <strain evidence="2 3">SDU14</strain>
    </source>
</reference>
<keyword evidence="3" id="KW-1185">Reference proteome</keyword>
<evidence type="ECO:0000313" key="2">
    <source>
        <dbReference type="EMBL" id="MDC3988741.1"/>
    </source>
</evidence>
<dbReference type="RefSeq" id="WP_272428145.1">
    <property type="nucleotide sequence ID" value="NZ_JAGTJJ010000082.1"/>
</dbReference>
<proteinExistence type="predicted"/>
<dbReference type="PROSITE" id="PS51257">
    <property type="entry name" value="PROKAR_LIPOPROTEIN"/>
    <property type="match status" value="1"/>
</dbReference>
<dbReference type="AlphaFoldDB" id="A0A9X3XIK4"/>
<dbReference type="EMBL" id="JAGTJJ010000082">
    <property type="protein sequence ID" value="MDC3988741.1"/>
    <property type="molecule type" value="Genomic_DNA"/>
</dbReference>
<comment type="caution">
    <text evidence="2">The sequence shown here is derived from an EMBL/GenBank/DDBJ whole genome shotgun (WGS) entry which is preliminary data.</text>
</comment>
<evidence type="ECO:0000256" key="1">
    <source>
        <dbReference type="SAM" id="MobiDB-lite"/>
    </source>
</evidence>
<name>A0A9X3XIK4_9BACT</name>
<organism evidence="2 3">
    <name type="scientific">Polyangium jinanense</name>
    <dbReference type="NCBI Taxonomy" id="2829994"/>
    <lineage>
        <taxon>Bacteria</taxon>
        <taxon>Pseudomonadati</taxon>
        <taxon>Myxococcota</taxon>
        <taxon>Polyangia</taxon>
        <taxon>Polyangiales</taxon>
        <taxon>Polyangiaceae</taxon>
        <taxon>Polyangium</taxon>
    </lineage>
</organism>
<evidence type="ECO:0008006" key="4">
    <source>
        <dbReference type="Google" id="ProtNLM"/>
    </source>
</evidence>